<reference evidence="2 3" key="1">
    <citation type="submission" date="2015-01" db="EMBL/GenBank/DDBJ databases">
        <title>The Genome Sequence of Capronia semiimmersa CBS27337.</title>
        <authorList>
            <consortium name="The Broad Institute Genomics Platform"/>
            <person name="Cuomo C."/>
            <person name="de Hoog S."/>
            <person name="Gorbushina A."/>
            <person name="Stielow B."/>
            <person name="Teixiera M."/>
            <person name="Abouelleil A."/>
            <person name="Chapman S.B."/>
            <person name="Priest M."/>
            <person name="Young S.K."/>
            <person name="Wortman J."/>
            <person name="Nusbaum C."/>
            <person name="Birren B."/>
        </authorList>
    </citation>
    <scope>NUCLEOTIDE SEQUENCE [LARGE SCALE GENOMIC DNA]</scope>
    <source>
        <strain evidence="2 3">CBS 27337</strain>
    </source>
</reference>
<dbReference type="EMBL" id="KN846956">
    <property type="protein sequence ID" value="KIW72911.1"/>
    <property type="molecule type" value="Genomic_DNA"/>
</dbReference>
<name>A0A0D2D5P4_9EURO</name>
<feature type="compositionally biased region" description="Low complexity" evidence="1">
    <location>
        <begin position="294"/>
        <end position="306"/>
    </location>
</feature>
<dbReference type="AlphaFoldDB" id="A0A0D2D5P4"/>
<feature type="compositionally biased region" description="Polar residues" evidence="1">
    <location>
        <begin position="15"/>
        <end position="56"/>
    </location>
</feature>
<sequence length="384" mass="42517">MSTMYAHHQPYAGPSTASHATAAHQQPYTGSPATAHQQPYAAHSTTPQHGLTSAHTYQDYDEAEPEDEDEQVYGHYPPGLEHEDPSQHSAQYYGQYPSSGAANQHMPGHFDDGEDDGLDWGEDPEEQGEDPTGAQYNTHNAHGATMPGGWGDEEDEEGVMPEEEEQEPEEHDPPEPEQTADDPTFPDISHHTNPANTQPPKRQTIAPYQAGNSAPYQATAGGPADKFRNGKAMQTFKPLSSGITNLATQFYHISGKPKATLAFQKAEPEMKTIQSLRLQLEKQCIAADKAFQTSMGRQRGSSSRYSSARDDEPVQDVSEIMKTIGSFKQPFINLNKYMRQVISEMGYVDRYLLFQRENPVAAKLMEQVVFTGAKLFIPLPHLPF</sequence>
<dbReference type="HOGENOM" id="CLU_624028_0_0_1"/>
<proteinExistence type="predicted"/>
<accession>A0A0D2D5P4</accession>
<feature type="region of interest" description="Disordered" evidence="1">
    <location>
        <begin position="1"/>
        <end position="207"/>
    </location>
</feature>
<protein>
    <submittedName>
        <fullName evidence="2">Uncharacterized protein</fullName>
    </submittedName>
</protein>
<evidence type="ECO:0000313" key="3">
    <source>
        <dbReference type="Proteomes" id="UP000054266"/>
    </source>
</evidence>
<keyword evidence="3" id="KW-1185">Reference proteome</keyword>
<evidence type="ECO:0000256" key="1">
    <source>
        <dbReference type="SAM" id="MobiDB-lite"/>
    </source>
</evidence>
<feature type="compositionally biased region" description="Acidic residues" evidence="1">
    <location>
        <begin position="59"/>
        <end position="71"/>
    </location>
</feature>
<organism evidence="2 3">
    <name type="scientific">Phialophora macrospora</name>
    <dbReference type="NCBI Taxonomy" id="1851006"/>
    <lineage>
        <taxon>Eukaryota</taxon>
        <taxon>Fungi</taxon>
        <taxon>Dikarya</taxon>
        <taxon>Ascomycota</taxon>
        <taxon>Pezizomycotina</taxon>
        <taxon>Eurotiomycetes</taxon>
        <taxon>Chaetothyriomycetidae</taxon>
        <taxon>Chaetothyriales</taxon>
        <taxon>Herpotrichiellaceae</taxon>
        <taxon>Phialophora</taxon>
    </lineage>
</organism>
<feature type="region of interest" description="Disordered" evidence="1">
    <location>
        <begin position="293"/>
        <end position="312"/>
    </location>
</feature>
<feature type="compositionally biased region" description="Polar residues" evidence="1">
    <location>
        <begin position="191"/>
        <end position="201"/>
    </location>
</feature>
<feature type="compositionally biased region" description="Acidic residues" evidence="1">
    <location>
        <begin position="151"/>
        <end position="172"/>
    </location>
</feature>
<dbReference type="Proteomes" id="UP000054266">
    <property type="component" value="Unassembled WGS sequence"/>
</dbReference>
<feature type="compositionally biased region" description="Acidic residues" evidence="1">
    <location>
        <begin position="112"/>
        <end position="129"/>
    </location>
</feature>
<feature type="compositionally biased region" description="Polar residues" evidence="1">
    <location>
        <begin position="87"/>
        <end position="102"/>
    </location>
</feature>
<gene>
    <name evidence="2" type="ORF">PV04_01071</name>
</gene>
<evidence type="ECO:0000313" key="2">
    <source>
        <dbReference type="EMBL" id="KIW72911.1"/>
    </source>
</evidence>